<dbReference type="Proteomes" id="UP000789525">
    <property type="component" value="Unassembled WGS sequence"/>
</dbReference>
<dbReference type="EMBL" id="CAJVPT010002028">
    <property type="protein sequence ID" value="CAG8473618.1"/>
    <property type="molecule type" value="Genomic_DNA"/>
</dbReference>
<protein>
    <submittedName>
        <fullName evidence="1">1649_t:CDS:1</fullName>
    </submittedName>
</protein>
<sequence>MTINLLETLSKDYKTLLETGDFADIVVQVGDEPHAKAWFKAHSLVLKARSSYFRTKLATGSSNVVSFNEPNITPKLFSVLLMYIYFGTIELSQYNVPEIIYLLCGARELCLTELCDYIQDYFINRKELVKKHFFFVARASYNHFEKLSSFCNNILKEDPEAFINSQDFFTIRKNELLSFYKNHPNNIREIVLWEKLVEWGVSQFPSLTTNIATWTNDDFESLRELMDPFIQCIDFQRVSRSEFLQKVRPFKKLFDDGFYIEILEYHTFPELSDSLGVAASSSSSSTGSNHGFSSKAFHDRCDLKGPTLTLINVSKTDEIIGGFNPLNWVLDRSKGVYQRTRNSFIFSLNKMDLDKSIYSRVVDETHAIYSHIDFGPSFGARKYDLKLYGKFDDGNGNCCNKKSYSKGIRSSGESFKVKEYEVYQVIKAS</sequence>
<evidence type="ECO:0000313" key="2">
    <source>
        <dbReference type="Proteomes" id="UP000789525"/>
    </source>
</evidence>
<organism evidence="1 2">
    <name type="scientific">Acaulospora colombiana</name>
    <dbReference type="NCBI Taxonomy" id="27376"/>
    <lineage>
        <taxon>Eukaryota</taxon>
        <taxon>Fungi</taxon>
        <taxon>Fungi incertae sedis</taxon>
        <taxon>Mucoromycota</taxon>
        <taxon>Glomeromycotina</taxon>
        <taxon>Glomeromycetes</taxon>
        <taxon>Diversisporales</taxon>
        <taxon>Acaulosporaceae</taxon>
        <taxon>Acaulospora</taxon>
    </lineage>
</organism>
<accession>A0ACA9KHN8</accession>
<keyword evidence="2" id="KW-1185">Reference proteome</keyword>
<gene>
    <name evidence="1" type="ORF">ACOLOM_LOCUS1700</name>
</gene>
<reference evidence="1" key="1">
    <citation type="submission" date="2021-06" db="EMBL/GenBank/DDBJ databases">
        <authorList>
            <person name="Kallberg Y."/>
            <person name="Tangrot J."/>
            <person name="Rosling A."/>
        </authorList>
    </citation>
    <scope>NUCLEOTIDE SEQUENCE</scope>
    <source>
        <strain evidence="1">CL356</strain>
    </source>
</reference>
<proteinExistence type="predicted"/>
<name>A0ACA9KHN8_9GLOM</name>
<comment type="caution">
    <text evidence="1">The sequence shown here is derived from an EMBL/GenBank/DDBJ whole genome shotgun (WGS) entry which is preliminary data.</text>
</comment>
<evidence type="ECO:0000313" key="1">
    <source>
        <dbReference type="EMBL" id="CAG8473618.1"/>
    </source>
</evidence>